<evidence type="ECO:0000256" key="1">
    <source>
        <dbReference type="ARBA" id="ARBA00004123"/>
    </source>
</evidence>
<dbReference type="EMBL" id="CAJNRD030001122">
    <property type="protein sequence ID" value="CAG5100629.1"/>
    <property type="molecule type" value="Genomic_DNA"/>
</dbReference>
<reference evidence="3" key="1">
    <citation type="submission" date="2021-04" db="EMBL/GenBank/DDBJ databases">
        <authorList>
            <person name="Chebbi M.A.C M."/>
        </authorList>
    </citation>
    <scope>NUCLEOTIDE SEQUENCE</scope>
</reference>
<comment type="caution">
    <text evidence="3">The sequence shown here is derived from an EMBL/GenBank/DDBJ whole genome shotgun (WGS) entry which is preliminary data.</text>
</comment>
<dbReference type="OrthoDB" id="4327074at2759"/>
<protein>
    <recommendedName>
        <fullName evidence="5">HTH psq-type domain-containing protein</fullName>
    </recommendedName>
</protein>
<evidence type="ECO:0000256" key="2">
    <source>
        <dbReference type="SAM" id="Phobius"/>
    </source>
</evidence>
<keyword evidence="2" id="KW-0472">Membrane</keyword>
<dbReference type="Gene3D" id="1.10.10.60">
    <property type="entry name" value="Homeodomain-like"/>
    <property type="match status" value="1"/>
</dbReference>
<dbReference type="InterPro" id="IPR009057">
    <property type="entry name" value="Homeodomain-like_sf"/>
</dbReference>
<comment type="subcellular location">
    <subcellularLocation>
        <location evidence="1">Nucleus</location>
    </subcellularLocation>
</comment>
<name>A0A8J2HJL6_COTCN</name>
<feature type="transmembrane region" description="Helical" evidence="2">
    <location>
        <begin position="313"/>
        <end position="333"/>
    </location>
</feature>
<keyword evidence="2" id="KW-1133">Transmembrane helix</keyword>
<dbReference type="SUPFAM" id="SSF46689">
    <property type="entry name" value="Homeodomain-like"/>
    <property type="match status" value="1"/>
</dbReference>
<evidence type="ECO:0000313" key="4">
    <source>
        <dbReference type="Proteomes" id="UP000786811"/>
    </source>
</evidence>
<dbReference type="GO" id="GO:0005634">
    <property type="term" value="C:nucleus"/>
    <property type="evidence" value="ECO:0007669"/>
    <property type="project" value="UniProtKB-SubCell"/>
</dbReference>
<evidence type="ECO:0008006" key="5">
    <source>
        <dbReference type="Google" id="ProtNLM"/>
    </source>
</evidence>
<sequence length="520" mass="59283">MKFNLFVLENRPAKHGDKKIISVCAIGRFTMVKTKKKEAQRFKYTVPQLKSAVAEIKQGKSVRAISKKYSIPRSTLNSKVKETSPKIKKGGPETVLTRDEEQHLISWMMLMSENGFPVSKTQLLGSVKMLLSTLANKNREHPFKDGVPGQRIAQNLTISRAAISESGIRRWFSEVKEELVLKSLLEIDGNRVFNGDESAFMLDPKKNFTTLLKSAVDTLDIRSIMKNAFKTTGLHPFSADAINYNKLRNKTKGNEEQDNASPQSEDHHALTAMEKYIDPVTLRKFEEVDDDEEWDGDLKDSSLFMVWKSMKMIGSKVLFLLFFFLFFLLFVSVENRFLVCSIASTSAQDLDTDGVLLRSNNDNIDFEFLDELTPQQASENAMQIAIDNDLIIIEAENLHDEPDNEIRIQIEDNPTEEQTVLENIHVQNSLSIEDSRIEENNETLSGNIETSLVEEQQLIVQNKENSTDNFVNKGFNVNENFPLSFREALFWPDKATDKKKRKENLRIKSLLLFLHCNGST</sequence>
<dbReference type="AlphaFoldDB" id="A0A8J2HJL6"/>
<evidence type="ECO:0000313" key="3">
    <source>
        <dbReference type="EMBL" id="CAG5100629.1"/>
    </source>
</evidence>
<dbReference type="Proteomes" id="UP000786811">
    <property type="component" value="Unassembled WGS sequence"/>
</dbReference>
<gene>
    <name evidence="3" type="ORF">HICCMSTLAB_LOCUS9702</name>
</gene>
<organism evidence="3 4">
    <name type="scientific">Cotesia congregata</name>
    <name type="common">Parasitoid wasp</name>
    <name type="synonym">Apanteles congregatus</name>
    <dbReference type="NCBI Taxonomy" id="51543"/>
    <lineage>
        <taxon>Eukaryota</taxon>
        <taxon>Metazoa</taxon>
        <taxon>Ecdysozoa</taxon>
        <taxon>Arthropoda</taxon>
        <taxon>Hexapoda</taxon>
        <taxon>Insecta</taxon>
        <taxon>Pterygota</taxon>
        <taxon>Neoptera</taxon>
        <taxon>Endopterygota</taxon>
        <taxon>Hymenoptera</taxon>
        <taxon>Apocrita</taxon>
        <taxon>Ichneumonoidea</taxon>
        <taxon>Braconidae</taxon>
        <taxon>Microgastrinae</taxon>
        <taxon>Cotesia</taxon>
    </lineage>
</organism>
<keyword evidence="4" id="KW-1185">Reference proteome</keyword>
<keyword evidence="2" id="KW-0812">Transmembrane</keyword>
<accession>A0A8J2HJL6</accession>
<proteinExistence type="predicted"/>